<feature type="compositionally biased region" description="Polar residues" evidence="1">
    <location>
        <begin position="413"/>
        <end position="423"/>
    </location>
</feature>
<evidence type="ECO:0000313" key="2">
    <source>
        <dbReference type="EMBL" id="CAI4007248.1"/>
    </source>
</evidence>
<dbReference type="EMBL" id="CAMXCT010004001">
    <property type="protein sequence ID" value="CAI4007248.1"/>
    <property type="molecule type" value="Genomic_DNA"/>
</dbReference>
<dbReference type="Proteomes" id="UP001152797">
    <property type="component" value="Unassembled WGS sequence"/>
</dbReference>
<evidence type="ECO:0000313" key="3">
    <source>
        <dbReference type="EMBL" id="CAL1160623.1"/>
    </source>
</evidence>
<organism evidence="2">
    <name type="scientific">Cladocopium goreaui</name>
    <dbReference type="NCBI Taxonomy" id="2562237"/>
    <lineage>
        <taxon>Eukaryota</taxon>
        <taxon>Sar</taxon>
        <taxon>Alveolata</taxon>
        <taxon>Dinophyceae</taxon>
        <taxon>Suessiales</taxon>
        <taxon>Symbiodiniaceae</taxon>
        <taxon>Cladocopium</taxon>
    </lineage>
</organism>
<comment type="caution">
    <text evidence="2">The sequence shown here is derived from an EMBL/GenBank/DDBJ whole genome shotgun (WGS) entry which is preliminary data.</text>
</comment>
<keyword evidence="4" id="KW-1185">Reference proteome</keyword>
<reference evidence="2" key="1">
    <citation type="submission" date="2022-10" db="EMBL/GenBank/DDBJ databases">
        <authorList>
            <person name="Chen Y."/>
            <person name="Dougan E. K."/>
            <person name="Chan C."/>
            <person name="Rhodes N."/>
            <person name="Thang M."/>
        </authorList>
    </citation>
    <scope>NUCLEOTIDE SEQUENCE</scope>
</reference>
<proteinExistence type="predicted"/>
<feature type="compositionally biased region" description="Low complexity" evidence="1">
    <location>
        <begin position="340"/>
        <end position="369"/>
    </location>
</feature>
<dbReference type="EMBL" id="CAMXCT030004001">
    <property type="protein sequence ID" value="CAL4794560.1"/>
    <property type="molecule type" value="Genomic_DNA"/>
</dbReference>
<reference evidence="3" key="2">
    <citation type="submission" date="2024-04" db="EMBL/GenBank/DDBJ databases">
        <authorList>
            <person name="Chen Y."/>
            <person name="Shah S."/>
            <person name="Dougan E. K."/>
            <person name="Thang M."/>
            <person name="Chan C."/>
        </authorList>
    </citation>
    <scope>NUCLEOTIDE SEQUENCE [LARGE SCALE GENOMIC DNA]</scope>
</reference>
<evidence type="ECO:0000256" key="1">
    <source>
        <dbReference type="SAM" id="MobiDB-lite"/>
    </source>
</evidence>
<gene>
    <name evidence="2" type="ORF">C1SCF055_LOCUS32813</name>
</gene>
<sequence>MRNVAESPVQLPWESDEWACIFDPNHDSLDALVPQFEPKLKSILEAVTFCRYSFDIDDLHPIAVSKRCLGATGSDFANKLNQASPLTVADIWHLHTCLDNGDAWDKVFSGAALFCIYAGARWSDFIHGNCIRVDVLESSGKVAYVDMEVQIHKTMQATANKFKFLDLVASGSGIFGDDWVRSWIDALKNIGVDPFSNEPGKTLMPAPAEDGTTLQRALESDEASVWLRLMLAGFEMAMGHHAHPFRMADTYARDAQAGTIRLIDKLLLEIRAGYFDPDSTRAGRFNKNYAPDPSLDVGAVSFLESDVESAALDAQVDEALDNALQIVEDGQIELEEEHFTSSSSDSDAESVEYNAPTRPASTSATTPSTVQPKKKARPSKKNRHLDSLPSAEEEFTFEMPNTPEGAQLEDSVTDSSDAEQQTAEKCFTEDPSGATTRKVLFENILFLEVFAGTSSLTIEVRKTNLRGVAVDKGTERAKGPITILDFTMPEDLQFLMDFIRQEALNLCLVHFAPPCGIEQPQTITQQIAQRRTTAINSVAMGLLPRGQKLKPLVSEFGHYVQFAVRVSSALFYVLSVGLKVWCSAFFDDFPTMAADAEAAQTDKCVGFLFDLLGVQYAKEGKKNQPFSNEMRALGLIFDLTGFDEGVVFIKHTPERRRPSHSRAECSGLKVSCLAGRQTLLFTDLEKEP</sequence>
<dbReference type="EMBL" id="CAMXCT020004001">
    <property type="protein sequence ID" value="CAL1160623.1"/>
    <property type="molecule type" value="Genomic_DNA"/>
</dbReference>
<accession>A0A9P1DEN4</accession>
<name>A0A9P1DEN4_9DINO</name>
<feature type="region of interest" description="Disordered" evidence="1">
    <location>
        <begin position="336"/>
        <end position="430"/>
    </location>
</feature>
<dbReference type="AlphaFoldDB" id="A0A9P1DEN4"/>
<feature type="compositionally biased region" description="Basic residues" evidence="1">
    <location>
        <begin position="372"/>
        <end position="383"/>
    </location>
</feature>
<protein>
    <submittedName>
        <fullName evidence="2">Uncharacterized protein</fullName>
    </submittedName>
</protein>
<evidence type="ECO:0000313" key="4">
    <source>
        <dbReference type="Proteomes" id="UP001152797"/>
    </source>
</evidence>